<evidence type="ECO:0000313" key="1">
    <source>
        <dbReference type="EMBL" id="CAB4128266.1"/>
    </source>
</evidence>
<dbReference type="InterPro" id="IPR010373">
    <property type="entry name" value="DUF968"/>
</dbReference>
<accession>A0A6J5L4P4</accession>
<dbReference type="Pfam" id="PF06147">
    <property type="entry name" value="DUF968"/>
    <property type="match status" value="1"/>
</dbReference>
<name>A0A6J5L4P4_9CAUD</name>
<dbReference type="Gene3D" id="3.30.50.20">
    <property type="entry name" value="prophage-derive protein ybcO"/>
    <property type="match status" value="1"/>
</dbReference>
<dbReference type="EMBL" id="LR796228">
    <property type="protein sequence ID" value="CAB4128266.1"/>
    <property type="molecule type" value="Genomic_DNA"/>
</dbReference>
<protein>
    <submittedName>
        <fullName evidence="1">Uncharacterized protein</fullName>
    </submittedName>
</protein>
<sequence length="102" mass="11639">MASPIPKFNYFRSKNHLKNVADLPCQHCGAEGQTQAAHSNWAKHGKGRGIKASDEYTAALCYPCHAQLDQGMCLSKEERQLMWDNAYKKTLFELQKRGLWLK</sequence>
<reference evidence="1" key="1">
    <citation type="submission" date="2020-04" db="EMBL/GenBank/DDBJ databases">
        <authorList>
            <person name="Chiriac C."/>
            <person name="Salcher M."/>
            <person name="Ghai R."/>
            <person name="Kavagutti S V."/>
        </authorList>
    </citation>
    <scope>NUCLEOTIDE SEQUENCE</scope>
</reference>
<proteinExistence type="predicted"/>
<organism evidence="1">
    <name type="scientific">uncultured Caudovirales phage</name>
    <dbReference type="NCBI Taxonomy" id="2100421"/>
    <lineage>
        <taxon>Viruses</taxon>
        <taxon>Duplodnaviria</taxon>
        <taxon>Heunggongvirae</taxon>
        <taxon>Uroviricota</taxon>
        <taxon>Caudoviricetes</taxon>
        <taxon>Peduoviridae</taxon>
        <taxon>Maltschvirus</taxon>
        <taxon>Maltschvirus maltsch</taxon>
    </lineage>
</organism>
<gene>
    <name evidence="1" type="ORF">UFOVP102_26</name>
</gene>